<evidence type="ECO:0000313" key="2">
    <source>
        <dbReference type="EMBL" id="RNB76511.1"/>
    </source>
</evidence>
<evidence type="ECO:0000256" key="1">
    <source>
        <dbReference type="SAM" id="MobiDB-lite"/>
    </source>
</evidence>
<dbReference type="Gene3D" id="3.90.1200.10">
    <property type="match status" value="1"/>
</dbReference>
<dbReference type="PANTHER" id="PTHR39179:SF1">
    <property type="entry name" value="SPORE COAT PROTEIN I"/>
    <property type="match status" value="1"/>
</dbReference>
<reference evidence="2 3" key="1">
    <citation type="submission" date="2018-10" db="EMBL/GenBank/DDBJ databases">
        <title>Phylogenomics of Brevibacillus.</title>
        <authorList>
            <person name="Dunlap C."/>
        </authorList>
    </citation>
    <scope>NUCLEOTIDE SEQUENCE [LARGE SCALE GENOMIC DNA]</scope>
    <source>
        <strain evidence="2 3">JCM 15085</strain>
    </source>
</reference>
<feature type="region of interest" description="Disordered" evidence="1">
    <location>
        <begin position="557"/>
        <end position="679"/>
    </location>
</feature>
<evidence type="ECO:0000313" key="3">
    <source>
        <dbReference type="Proteomes" id="UP000281915"/>
    </source>
</evidence>
<dbReference type="RefSeq" id="WP_122914514.1">
    <property type="nucleotide sequence ID" value="NZ_RHHT01000038.1"/>
</dbReference>
<feature type="compositionally biased region" description="Polar residues" evidence="1">
    <location>
        <begin position="565"/>
        <end position="578"/>
    </location>
</feature>
<feature type="region of interest" description="Disordered" evidence="1">
    <location>
        <begin position="411"/>
        <end position="505"/>
    </location>
</feature>
<dbReference type="SUPFAM" id="SSF56112">
    <property type="entry name" value="Protein kinase-like (PK-like)"/>
    <property type="match status" value="1"/>
</dbReference>
<dbReference type="InterPro" id="IPR011009">
    <property type="entry name" value="Kinase-like_dom_sf"/>
</dbReference>
<sequence length="679" mass="75273">MEEYLIQPWDTRQSATTPVDWDMHVPPEIDVLAEEVMKHYDMAVSSRTLITSKPDKGGAIWRIETNKGPRSLKLLHRRPERSLFSVGLQEYVVKQGARVPALIPAKDGKLFVEKGGKLWIVTDWIALQPATKVDLVGAEELCYGLGEFHMHTKGYIPPVGAKNSSRLYRWPNYYQKITKKIGWIREVAKAYKDTAASASILSVIDQYEQQAQDAMRRLQESAYARMVAKGEPYWGLVHQDYGWSNGQNGPGGLWVIDLDGVAYDLPFRDLRKLITSTMDDMGVWDITWMRGMIDAYHRANPLDAESFEVLLIDMAMPNEFYKHLKEMFFDPVTFLNTEAEAILQRVVATDQTKWQALAELAKDKSKYAAGAYDQVSVPETPETSEKVQVPSKITWEAKKWILLPQKTAADTVRKKSASADTNKKAASADTSKKAAPVETSKKAASAEISKKAASVESGKKKSEQKSAPVKREAVPAAEKKATVPLVKRKKEEKVKTTEATTKKPTLSTVRDTATIAASIASISKKLERTLSRSPQRSQSMPPEANVIDLLPFLASATRKSKLKRSSTGARTKTGVSSANRKKTTVASRTKRTASSSKTTLRTIRGGVNQPQKAAKKKAVSGRPASRPKQATTSVGKTRKPSAARRHSYSKAAGPQRRVTRNPARRPRAKRGVKTSGGLR</sequence>
<dbReference type="NCBIfam" id="TIGR02906">
    <property type="entry name" value="spore_CotS"/>
    <property type="match status" value="1"/>
</dbReference>
<dbReference type="Gene3D" id="3.30.200.20">
    <property type="entry name" value="Phosphorylase Kinase, domain 1"/>
    <property type="match status" value="1"/>
</dbReference>
<keyword evidence="2" id="KW-0946">Virion</keyword>
<proteinExistence type="predicted"/>
<organism evidence="2 3">
    <name type="scientific">Brevibacillus panacihumi</name>
    <dbReference type="NCBI Taxonomy" id="497735"/>
    <lineage>
        <taxon>Bacteria</taxon>
        <taxon>Bacillati</taxon>
        <taxon>Bacillota</taxon>
        <taxon>Bacilli</taxon>
        <taxon>Bacillales</taxon>
        <taxon>Paenibacillaceae</taxon>
        <taxon>Brevibacillus</taxon>
    </lineage>
</organism>
<dbReference type="Proteomes" id="UP000281915">
    <property type="component" value="Unassembled WGS sequence"/>
</dbReference>
<accession>A0A3M8CLV0</accession>
<dbReference type="PANTHER" id="PTHR39179">
    <property type="entry name" value="SPORE COAT PROTEIN I"/>
    <property type="match status" value="1"/>
</dbReference>
<dbReference type="GO" id="GO:0042601">
    <property type="term" value="C:endospore-forming forespore"/>
    <property type="evidence" value="ECO:0007669"/>
    <property type="project" value="TreeGrafter"/>
</dbReference>
<feature type="compositionally biased region" description="Low complexity" evidence="1">
    <location>
        <begin position="442"/>
        <end position="456"/>
    </location>
</feature>
<comment type="caution">
    <text evidence="2">The sequence shown here is derived from an EMBL/GenBank/DDBJ whole genome shotgun (WGS) entry which is preliminary data.</text>
</comment>
<dbReference type="EMBL" id="RHHT01000038">
    <property type="protein sequence ID" value="RNB76511.1"/>
    <property type="molecule type" value="Genomic_DNA"/>
</dbReference>
<feature type="compositionally biased region" description="Basic residues" evidence="1">
    <location>
        <begin position="657"/>
        <end position="672"/>
    </location>
</feature>
<feature type="compositionally biased region" description="Low complexity" evidence="1">
    <location>
        <begin position="592"/>
        <end position="602"/>
    </location>
</feature>
<name>A0A3M8CLV0_9BACL</name>
<feature type="compositionally biased region" description="Basic residues" evidence="1">
    <location>
        <begin position="636"/>
        <end position="648"/>
    </location>
</feature>
<gene>
    <name evidence="2" type="ORF">EDM58_17790</name>
</gene>
<feature type="compositionally biased region" description="Basic residues" evidence="1">
    <location>
        <begin position="579"/>
        <end position="591"/>
    </location>
</feature>
<protein>
    <submittedName>
        <fullName evidence="2">CotS family spore coat protein</fullName>
    </submittedName>
</protein>
<feature type="compositionally biased region" description="Basic and acidic residues" evidence="1">
    <location>
        <begin position="457"/>
        <end position="481"/>
    </location>
</feature>
<keyword evidence="2" id="KW-0167">Capsid protein</keyword>
<dbReference type="InterPro" id="IPR014255">
    <property type="entry name" value="Spore_coat_CotS"/>
</dbReference>
<dbReference type="AlphaFoldDB" id="A0A3M8CLV0"/>
<dbReference type="InterPro" id="IPR047175">
    <property type="entry name" value="CotS-like"/>
</dbReference>